<name>Q2RM15_MOOTA</name>
<protein>
    <recommendedName>
        <fullName evidence="2">SLH domain-containing protein</fullName>
    </recommendedName>
</protein>
<dbReference type="EnsemblBacteria" id="ABC18524">
    <property type="protein sequence ID" value="ABC18524"/>
    <property type="gene ID" value="Moth_0189"/>
</dbReference>
<dbReference type="InterPro" id="IPR001119">
    <property type="entry name" value="SLH_dom"/>
</dbReference>
<evidence type="ECO:0000259" key="2">
    <source>
        <dbReference type="PROSITE" id="PS51272"/>
    </source>
</evidence>
<reference evidence="3" key="1">
    <citation type="submission" date="2005-12" db="EMBL/GenBank/DDBJ databases">
        <title>Complete sequence of Moorella thermoacetica ATCC 39073.</title>
        <authorList>
            <consortium name="US DOE Joint Genome Institute"/>
            <person name="Copeland A."/>
            <person name="Lucas S."/>
            <person name="Lapidus A."/>
            <person name="Barry K."/>
            <person name="Detter J.C."/>
            <person name="Glavina T."/>
            <person name="Hammon N."/>
            <person name="Israni S."/>
            <person name="Pitluck S."/>
            <person name="Chertkov O."/>
            <person name="Saunders E.H."/>
            <person name="Brettin T."/>
            <person name="Bruce D."/>
            <person name="Han C."/>
            <person name="Tapia R."/>
            <person name="Gilna P."/>
            <person name="Schmutz J."/>
            <person name="Larimer F."/>
            <person name="Land M."/>
            <person name="Kyrpides N."/>
            <person name="Anderson I."/>
            <person name="Richardson P."/>
            <person name="Ragsdale S."/>
        </authorList>
    </citation>
    <scope>NUCLEOTIDE SEQUENCE</scope>
    <source>
        <strain evidence="3">ATCC 39073</strain>
    </source>
</reference>
<dbReference type="STRING" id="264732.Moth_0189"/>
<dbReference type="AlphaFoldDB" id="Q2RM15"/>
<proteinExistence type="predicted"/>
<dbReference type="PROSITE" id="PS51272">
    <property type="entry name" value="SLH"/>
    <property type="match status" value="3"/>
</dbReference>
<dbReference type="InterPro" id="IPR051465">
    <property type="entry name" value="Cell_Envelope_Struct_Comp"/>
</dbReference>
<feature type="domain" description="SLH" evidence="2">
    <location>
        <begin position="419"/>
        <end position="482"/>
    </location>
</feature>
<dbReference type="PATRIC" id="fig|264732.11.peg.201"/>
<accession>Q2RM15</accession>
<gene>
    <name evidence="3" type="ordered locus">Moth_0189</name>
</gene>
<dbReference type="KEGG" id="mta:Moth_0189"/>
<organism evidence="3">
    <name type="scientific">Moorella thermoacetica (strain ATCC 39073 / JCM 9320)</name>
    <dbReference type="NCBI Taxonomy" id="264732"/>
    <lineage>
        <taxon>Bacteria</taxon>
        <taxon>Bacillati</taxon>
        <taxon>Bacillota</taxon>
        <taxon>Clostridia</taxon>
        <taxon>Neomoorellales</taxon>
        <taxon>Neomoorellaceae</taxon>
        <taxon>Neomoorella</taxon>
    </lineage>
</organism>
<dbReference type="PANTHER" id="PTHR43308:SF5">
    <property type="entry name" value="S-LAYER PROTEIN _ PEPTIDOGLYCAN ENDO-BETA-N-ACETYLGLUCOSAMINIDASE"/>
    <property type="match status" value="1"/>
</dbReference>
<dbReference type="HOGENOM" id="CLU_496791_0_0_9"/>
<feature type="domain" description="SLH" evidence="2">
    <location>
        <begin position="359"/>
        <end position="418"/>
    </location>
</feature>
<dbReference type="Pfam" id="PF00395">
    <property type="entry name" value="SLH"/>
    <property type="match status" value="3"/>
</dbReference>
<feature type="domain" description="SLH" evidence="2">
    <location>
        <begin position="490"/>
        <end position="548"/>
    </location>
</feature>
<dbReference type="EMBL" id="CP000232">
    <property type="protein sequence ID" value="ABC18524.1"/>
    <property type="molecule type" value="Genomic_DNA"/>
</dbReference>
<dbReference type="OrthoDB" id="9798386at2"/>
<dbReference type="eggNOG" id="COG1657">
    <property type="taxonomic scope" value="Bacteria"/>
</dbReference>
<sequence>MLRRVSTRVLICWTLLFLMLLSLVGGAVALAAGLDLPGLYDQLKNDPTYQPYRQELLNEYLKLNSNEQAMDNDLRSFLADVQARLSQADTSSLKDEAGVNALVMKTAAEVLFTDKKYTTLANALAATSDIQSILKGNFPPSLEPVRKEVVNALLGSGGQAAAGGGGTAAPSAGTEEEIQRDTAAGVVTWRVNPEAAAGIKDNKLVLSLAGETAPTRTFSLPPALLQDLGQKKADLELDYGPVVLTLPAASLADLSSSGGADLTFRQESLDPARVKDVNGPGYNGAGMVYTLTAGDKGGLPAGVPARIKYEERQGLDRDLLGVYQVKSDGSLVYLGGHGVDGSPYLEFSLPGDGSYAVLEYRADFADLAGHWAARDVQVMAARHIAAGVGEGRFEPDRDITRAEFTSLLQRVLGLPVKGTVTGFSDVPADAWYAPSVAAAVRAGLVHGYEDSTFKPDNPVTRAEMAAMLGNALALQGLAVKVEPGQVEAVLQPYRDQAAVPSWARPAMAAAVTAGIVGGREGGLAPLERATRAEAIVMLERLMDKAGWR</sequence>
<keyword evidence="1" id="KW-0677">Repeat</keyword>
<dbReference type="PANTHER" id="PTHR43308">
    <property type="entry name" value="OUTER MEMBRANE PROTEIN ALPHA-RELATED"/>
    <property type="match status" value="1"/>
</dbReference>
<evidence type="ECO:0000313" key="3">
    <source>
        <dbReference type="EMBL" id="ABC18524.1"/>
    </source>
</evidence>
<evidence type="ECO:0000256" key="1">
    <source>
        <dbReference type="ARBA" id="ARBA00022737"/>
    </source>
</evidence>